<gene>
    <name evidence="2" type="ORF">FNZ56_06650</name>
</gene>
<keyword evidence="1" id="KW-1133">Transmembrane helix</keyword>
<dbReference type="RefSeq" id="WP_143879085.1">
    <property type="nucleotide sequence ID" value="NZ_BAABLZ010000001.1"/>
</dbReference>
<keyword evidence="1" id="KW-0812">Transmembrane</keyword>
<evidence type="ECO:0000313" key="2">
    <source>
        <dbReference type="EMBL" id="QDQ73573.1"/>
    </source>
</evidence>
<protein>
    <submittedName>
        <fullName evidence="2">Uncharacterized protein</fullName>
    </submittedName>
</protein>
<organism evidence="2 3">
    <name type="scientific">Pseudoluteimonas lycopersici</name>
    <dbReference type="NCBI Taxonomy" id="1324796"/>
    <lineage>
        <taxon>Bacteria</taxon>
        <taxon>Pseudomonadati</taxon>
        <taxon>Pseudomonadota</taxon>
        <taxon>Gammaproteobacteria</taxon>
        <taxon>Lysobacterales</taxon>
        <taxon>Lysobacteraceae</taxon>
        <taxon>Pseudoluteimonas</taxon>
    </lineage>
</organism>
<evidence type="ECO:0000313" key="3">
    <source>
        <dbReference type="Proteomes" id="UP000315891"/>
    </source>
</evidence>
<keyword evidence="3" id="KW-1185">Reference proteome</keyword>
<dbReference type="EMBL" id="CP041742">
    <property type="protein sequence ID" value="QDQ73573.1"/>
    <property type="molecule type" value="Genomic_DNA"/>
</dbReference>
<dbReference type="OrthoDB" id="5999392at2"/>
<proteinExistence type="predicted"/>
<accession>A0A516V4X0</accession>
<dbReference type="Proteomes" id="UP000315891">
    <property type="component" value="Chromosome"/>
</dbReference>
<evidence type="ECO:0000256" key="1">
    <source>
        <dbReference type="SAM" id="Phobius"/>
    </source>
</evidence>
<dbReference type="AlphaFoldDB" id="A0A516V4X0"/>
<name>A0A516V4X0_9GAMM</name>
<keyword evidence="1" id="KW-0472">Membrane</keyword>
<feature type="transmembrane region" description="Helical" evidence="1">
    <location>
        <begin position="51"/>
        <end position="71"/>
    </location>
</feature>
<sequence length="161" mass="18143">MNEEIQDHEFDERLRWQLRALRTDVPPANDLWPGIAARLEAPRPRVAHRRAFAWLAAAAAVVMAFGIGWQLRPLAQAPAPIAASLVQREAESMTRDYDAAMRRLQAAAPAANNDPVLHELDRSAGLIRDALQRDPDADFLLQRLRHTYEKRLALTQRALLG</sequence>
<reference evidence="2 3" key="1">
    <citation type="submission" date="2019-07" db="EMBL/GenBank/DDBJ databases">
        <title>Lysobacter weifangensis sp. nov., isolated from bensulfuron-methyl contaminated farmland soil.</title>
        <authorList>
            <person name="Zhao H."/>
        </authorList>
    </citation>
    <scope>NUCLEOTIDE SEQUENCE [LARGE SCALE GENOMIC DNA]</scope>
    <source>
        <strain evidence="2 3">CC-Bw-6</strain>
    </source>
</reference>